<evidence type="ECO:0000313" key="2">
    <source>
        <dbReference type="EMBL" id="NKC68493.1"/>
    </source>
</evidence>
<dbReference type="Pfam" id="PF17332">
    <property type="entry name" value="DUF5592"/>
    <property type="match status" value="1"/>
</dbReference>
<evidence type="ECO:0000313" key="3">
    <source>
        <dbReference type="Proteomes" id="UP000521358"/>
    </source>
</evidence>
<keyword evidence="1" id="KW-0812">Transmembrane</keyword>
<sequence>MYPNDIQPEITTKAKYFGKLTMGDMMAIAFIVMYGLKFSNQVYQPLSTLSLIFFVVIGLFWLLPHHTNKKMRNYQYLIQLLLRSRKTYHSIPSTSFEAYQSVKERDII</sequence>
<feature type="transmembrane region" description="Helical" evidence="1">
    <location>
        <begin position="42"/>
        <end position="63"/>
    </location>
</feature>
<feature type="transmembrane region" description="Helical" evidence="1">
    <location>
        <begin position="16"/>
        <end position="36"/>
    </location>
</feature>
<evidence type="ECO:0000256" key="1">
    <source>
        <dbReference type="SAM" id="Phobius"/>
    </source>
</evidence>
<gene>
    <name evidence="2" type="ORF">HED35_10370</name>
</gene>
<dbReference type="EMBL" id="JAAVMB010000012">
    <property type="protein sequence ID" value="NKC68493.1"/>
    <property type="molecule type" value="Genomic_DNA"/>
</dbReference>
<name>A0A7X6DAH2_9ENTE</name>
<dbReference type="AlphaFoldDB" id="A0A7X6DAH2"/>
<dbReference type="RefSeq" id="WP_167807682.1">
    <property type="nucleotide sequence ID" value="NZ_JAAVMB010000012.1"/>
</dbReference>
<organism evidence="2 3">
    <name type="scientific">Vagococcus fluvialis</name>
    <dbReference type="NCBI Taxonomy" id="2738"/>
    <lineage>
        <taxon>Bacteria</taxon>
        <taxon>Bacillati</taxon>
        <taxon>Bacillota</taxon>
        <taxon>Bacilli</taxon>
        <taxon>Lactobacillales</taxon>
        <taxon>Enterococcaceae</taxon>
        <taxon>Vagococcus</taxon>
    </lineage>
</organism>
<accession>A0A7X6DAH2</accession>
<protein>
    <recommendedName>
        <fullName evidence="4">PrgI family protein</fullName>
    </recommendedName>
</protein>
<reference evidence="2 3" key="1">
    <citation type="submission" date="2020-03" db="EMBL/GenBank/DDBJ databases">
        <title>Bacterial samples isolated from urine from healthy bovine heifers (Gyr breed).</title>
        <authorList>
            <person name="Giannattasio-Ferraz S."/>
            <person name="Maskeri L."/>
            <person name="Penido A."/>
            <person name="Barbosa-Stancioli E.F."/>
            <person name="Putonti C."/>
        </authorList>
    </citation>
    <scope>NUCLEOTIDE SEQUENCE [LARGE SCALE GENOMIC DNA]</scope>
    <source>
        <strain evidence="2 3">UFMG-H7</strain>
    </source>
</reference>
<evidence type="ECO:0008006" key="4">
    <source>
        <dbReference type="Google" id="ProtNLM"/>
    </source>
</evidence>
<dbReference type="Proteomes" id="UP000521358">
    <property type="component" value="Unassembled WGS sequence"/>
</dbReference>
<keyword evidence="1" id="KW-1133">Transmembrane helix</keyword>
<dbReference type="InterPro" id="IPR020275">
    <property type="entry name" value="DUF5592"/>
</dbReference>
<proteinExistence type="predicted"/>
<comment type="caution">
    <text evidence="2">The sequence shown here is derived from an EMBL/GenBank/DDBJ whole genome shotgun (WGS) entry which is preliminary data.</text>
</comment>
<keyword evidence="1" id="KW-0472">Membrane</keyword>